<dbReference type="AlphaFoldDB" id="A0A4Q0YA65"/>
<comment type="caution">
    <text evidence="1">The sequence shown here is derived from an EMBL/GenBank/DDBJ whole genome shotgun (WGS) entry which is preliminary data.</text>
</comment>
<name>A0A4Q0YA65_9BACT</name>
<dbReference type="RefSeq" id="WP_128982132.1">
    <property type="nucleotide sequence ID" value="NZ_PDKJ01000010.1"/>
</dbReference>
<dbReference type="Proteomes" id="UP000290172">
    <property type="component" value="Unassembled WGS sequence"/>
</dbReference>
<proteinExistence type="predicted"/>
<evidence type="ECO:0000313" key="2">
    <source>
        <dbReference type="Proteomes" id="UP000290172"/>
    </source>
</evidence>
<evidence type="ECO:0000313" key="1">
    <source>
        <dbReference type="EMBL" id="RXJ67150.1"/>
    </source>
</evidence>
<sequence>MDKEDLNSARTNPDFLKYLEKTRLDAISNRDIGALYEVLDSFLVLDLDEDKADEIYQNILKITFEDVEEIILTRKLTLKEKDLFYVRAFYEHAIEKWSYENNKGAKELLFVLLSILDDTALCDALKVHIIALSKEKNIDSFYEEDVNLNASQDDEIYGYFITNFNYDLGKYLEENSDILDKEYKTLKHLLDS</sequence>
<reference evidence="1 2" key="1">
    <citation type="submission" date="2017-10" db="EMBL/GenBank/DDBJ databases">
        <title>Genomics of the genus Arcobacter.</title>
        <authorList>
            <person name="Perez-Cataluna A."/>
            <person name="Figueras M.J."/>
        </authorList>
    </citation>
    <scope>NUCLEOTIDE SEQUENCE [LARGE SCALE GENOMIC DNA]</scope>
    <source>
        <strain evidence="1 2">CECT 8993</strain>
    </source>
</reference>
<protein>
    <submittedName>
        <fullName evidence="1">Uncharacterized protein</fullName>
    </submittedName>
</protein>
<accession>A0A4Q0YA65</accession>
<dbReference type="EMBL" id="PDKJ01000010">
    <property type="protein sequence ID" value="RXJ67150.1"/>
    <property type="molecule type" value="Genomic_DNA"/>
</dbReference>
<gene>
    <name evidence="1" type="ORF">CRV08_11200</name>
</gene>
<organism evidence="1 2">
    <name type="scientific">Halarcobacter ebronensis</name>
    <dbReference type="NCBI Taxonomy" id="1462615"/>
    <lineage>
        <taxon>Bacteria</taxon>
        <taxon>Pseudomonadati</taxon>
        <taxon>Campylobacterota</taxon>
        <taxon>Epsilonproteobacteria</taxon>
        <taxon>Campylobacterales</taxon>
        <taxon>Arcobacteraceae</taxon>
        <taxon>Halarcobacter</taxon>
    </lineage>
</organism>